<dbReference type="GO" id="GO:0031505">
    <property type="term" value="P:fungal-type cell wall organization"/>
    <property type="evidence" value="ECO:0007669"/>
    <property type="project" value="TreeGrafter"/>
</dbReference>
<evidence type="ECO:0000313" key="11">
    <source>
        <dbReference type="EMBL" id="KAG7531967.1"/>
    </source>
</evidence>
<accession>A0A8K0NQC2</accession>
<evidence type="ECO:0000256" key="9">
    <source>
        <dbReference type="SAM" id="Phobius"/>
    </source>
</evidence>
<dbReference type="EMBL" id="JABELV010000078">
    <property type="protein sequence ID" value="KAG7531967.1"/>
    <property type="molecule type" value="Genomic_DNA"/>
</dbReference>
<evidence type="ECO:0000259" key="10">
    <source>
        <dbReference type="PROSITE" id="PS51762"/>
    </source>
</evidence>
<dbReference type="Proteomes" id="UP000812966">
    <property type="component" value="Unassembled WGS sequence"/>
</dbReference>
<evidence type="ECO:0000256" key="7">
    <source>
        <dbReference type="ARBA" id="ARBA00023180"/>
    </source>
</evidence>
<keyword evidence="7" id="KW-0325">Glycoprotein</keyword>
<dbReference type="GO" id="GO:0005789">
    <property type="term" value="C:endoplasmic reticulum membrane"/>
    <property type="evidence" value="ECO:0007669"/>
    <property type="project" value="TreeGrafter"/>
</dbReference>
<dbReference type="InterPro" id="IPR005629">
    <property type="entry name" value="Skn1/Kre6/Sbg1"/>
</dbReference>
<comment type="caution">
    <text evidence="11">The sequence shown here is derived from an EMBL/GenBank/DDBJ whole genome shotgun (WGS) entry which is preliminary data.</text>
</comment>
<reference evidence="11" key="1">
    <citation type="submission" date="2020-04" db="EMBL/GenBank/DDBJ databases">
        <title>Analysis of mating type loci in Filobasidium floriforme.</title>
        <authorList>
            <person name="Nowrousian M."/>
        </authorList>
    </citation>
    <scope>NUCLEOTIDE SEQUENCE</scope>
    <source>
        <strain evidence="11">CBS 6242</strain>
    </source>
</reference>
<evidence type="ECO:0000256" key="2">
    <source>
        <dbReference type="ARBA" id="ARBA00010962"/>
    </source>
</evidence>
<keyword evidence="3 9" id="KW-0812">Transmembrane</keyword>
<dbReference type="InterPro" id="IPR000757">
    <property type="entry name" value="Beta-glucanase-like"/>
</dbReference>
<keyword evidence="8" id="KW-0961">Cell wall biogenesis/degradation</keyword>
<dbReference type="GO" id="GO:0006078">
    <property type="term" value="P:(1-&gt;6)-beta-D-glucan biosynthetic process"/>
    <property type="evidence" value="ECO:0007669"/>
    <property type="project" value="TreeGrafter"/>
</dbReference>
<dbReference type="PANTHER" id="PTHR31361:SF1">
    <property type="entry name" value="BETA-GLUCAN SYNTHESIS-ASSOCIATED PROTEIN KRE6-RELATED"/>
    <property type="match status" value="1"/>
</dbReference>
<organism evidence="11 12">
    <name type="scientific">Filobasidium floriforme</name>
    <dbReference type="NCBI Taxonomy" id="5210"/>
    <lineage>
        <taxon>Eukaryota</taxon>
        <taxon>Fungi</taxon>
        <taxon>Dikarya</taxon>
        <taxon>Basidiomycota</taxon>
        <taxon>Agaricomycotina</taxon>
        <taxon>Tremellomycetes</taxon>
        <taxon>Filobasidiales</taxon>
        <taxon>Filobasidiaceae</taxon>
        <taxon>Filobasidium</taxon>
    </lineage>
</organism>
<dbReference type="FunFam" id="2.60.120.200:FF:000259">
    <property type="entry name" value="Chromosome 9, whole genome shotgun sequence"/>
    <property type="match status" value="1"/>
</dbReference>
<feature type="domain" description="GH16" evidence="10">
    <location>
        <begin position="144"/>
        <end position="525"/>
    </location>
</feature>
<protein>
    <recommendedName>
        <fullName evidence="10">GH16 domain-containing protein</fullName>
    </recommendedName>
</protein>
<evidence type="ECO:0000256" key="8">
    <source>
        <dbReference type="ARBA" id="ARBA00023316"/>
    </source>
</evidence>
<feature type="transmembrane region" description="Helical" evidence="9">
    <location>
        <begin position="76"/>
        <end position="99"/>
    </location>
</feature>
<evidence type="ECO:0000256" key="6">
    <source>
        <dbReference type="ARBA" id="ARBA00023136"/>
    </source>
</evidence>
<dbReference type="PROSITE" id="PS51762">
    <property type="entry name" value="GH16_2"/>
    <property type="match status" value="1"/>
</dbReference>
<dbReference type="AlphaFoldDB" id="A0A8K0NQC2"/>
<gene>
    <name evidence="11" type="ORF">FFLO_03974</name>
</gene>
<evidence type="ECO:0000256" key="4">
    <source>
        <dbReference type="ARBA" id="ARBA00022968"/>
    </source>
</evidence>
<keyword evidence="5 9" id="KW-1133">Transmembrane helix</keyword>
<dbReference type="GO" id="GO:0005886">
    <property type="term" value="C:plasma membrane"/>
    <property type="evidence" value="ECO:0007669"/>
    <property type="project" value="TreeGrafter"/>
</dbReference>
<dbReference type="Gene3D" id="2.60.120.200">
    <property type="match status" value="2"/>
</dbReference>
<dbReference type="InterPro" id="IPR013320">
    <property type="entry name" value="ConA-like_dom_sf"/>
</dbReference>
<dbReference type="PANTHER" id="PTHR31361">
    <property type="entry name" value="BETA-GLUCAN SYNTHESIS-ASSOCIATED PROTEIN KRE6-RELATED"/>
    <property type="match status" value="1"/>
</dbReference>
<evidence type="ECO:0000256" key="3">
    <source>
        <dbReference type="ARBA" id="ARBA00022692"/>
    </source>
</evidence>
<dbReference type="Pfam" id="PF03935">
    <property type="entry name" value="SKN1_KRE6_Sbg1"/>
    <property type="match status" value="1"/>
</dbReference>
<name>A0A8K0NQC2_9TREE</name>
<proteinExistence type="inferred from homology"/>
<keyword evidence="6 9" id="KW-0472">Membrane</keyword>
<comment type="similarity">
    <text evidence="2">Belongs to the SKN1/KRE6 family.</text>
</comment>
<keyword evidence="4" id="KW-0735">Signal-anchor</keyword>
<sequence length="604" mass="67363">MLPEEAAGQAFELCRRCKRAIYEYTSIRFNLSYSPASWNIATSPADKEPDDWLHTPDPRRDRRIDHGGTIFTLRGLINGGCILVLAVGLIALFAGWPIAEFMTRDDKSKGNTSGAYNLGGINATGQRGTLPRGFGLIDSDTPQDAYFHTSLETGEQWELVFSDEFEREGRTFWEGDDPFWEAENYHYWTTNNLEWYDPRAVTTEGGSLKITLSRTPNHGLNYTGGLINSWNKFCFTGGYVEASISLPGTSDVYGLWPAFWLMGNLARPSYGGTTDGMWPYSYDTCDIGTLPNQTLNGKPEVALTSGSQYEPYLGSLSYLIGQRFSACTCPDDPSHPGPKKADGTWKARSAPELDIIEAQVDHTERRGQVSQSGQFAPFNAGWYMSNISGVDYGINDDEVTKFNTFNGNAYQQSTSGLAYTNQDCYTGPRGTGCLSKYGAEYETGGEGYIRWVNDGVESWWMTGSALRPDPQTLVGQRLIPEEPMYLILNLGISPNFGAIDYEGLEEMWPVHMLVDYVRVYQDPKKINVGCDPEGFPTTKFIADNLVAFTNPNISTYDQIPDKIYGWPKNRLIVSSRLIRHPSLQAEEVHPTRTNVDRDESGLCP</sequence>
<comment type="subcellular location">
    <subcellularLocation>
        <location evidence="1">Membrane</location>
        <topology evidence="1">Single-pass type II membrane protein</topology>
    </subcellularLocation>
</comment>
<dbReference type="SUPFAM" id="SSF49899">
    <property type="entry name" value="Concanavalin A-like lectins/glucanases"/>
    <property type="match status" value="1"/>
</dbReference>
<dbReference type="GO" id="GO:0015926">
    <property type="term" value="F:glucosidase activity"/>
    <property type="evidence" value="ECO:0007669"/>
    <property type="project" value="TreeGrafter"/>
</dbReference>
<evidence type="ECO:0000256" key="1">
    <source>
        <dbReference type="ARBA" id="ARBA00004606"/>
    </source>
</evidence>
<evidence type="ECO:0000256" key="5">
    <source>
        <dbReference type="ARBA" id="ARBA00022989"/>
    </source>
</evidence>
<evidence type="ECO:0000313" key="12">
    <source>
        <dbReference type="Proteomes" id="UP000812966"/>
    </source>
</evidence>
<keyword evidence="12" id="KW-1185">Reference proteome</keyword>